<dbReference type="Proteomes" id="UP000422736">
    <property type="component" value="Chromosome 3"/>
</dbReference>
<name>A0ABX6ETQ4_KLUMA</name>
<feature type="compositionally biased region" description="Low complexity" evidence="1">
    <location>
        <begin position="141"/>
        <end position="152"/>
    </location>
</feature>
<sequence length="402" mass="47477">MVRPFGQLGNHRKHVLDWYRYSLRNIKANIEIEHLKTQVYSTLKRTVRENKNHKSAWYVRGLLQDLNDINTYILNDDLHQLLKLRDKYSNEDVITSTTTNTPPSGNALLGEAITGIKVPKDSFVLIEREEKDERKKKKKAMSLSSSPSPSSARSDRLSRRVLYSYIRKHYRPPFSLPQEHIESLIKPLAYHEYYCKKLYLIELRLAQGPPKVSLGYTGAGRARIWFVRSPLNRKKRQSKRLTTLIRLSKLQAQKNLDGARECEKMLWHGYHEAQWEYMLEKNNQRFPKTAEEVISLVKQGGNLRRLPVNFVNWLQPIIEALQQFEQFDIEVQEKFRKQRDMLVEGGQYQYYHNLNQQLYAKRMARFKNLKKELPVTNPFTKENNLGALLVKWKFLSPHQLLK</sequence>
<accession>A0ABX6ETQ4</accession>
<evidence type="ECO:0000313" key="3">
    <source>
        <dbReference type="Proteomes" id="UP000422736"/>
    </source>
</evidence>
<protein>
    <submittedName>
        <fullName evidence="2">YDR065W</fullName>
    </submittedName>
</protein>
<gene>
    <name evidence="2" type="primary">RRG1</name>
    <name evidence="2" type="ORF">FIM1_1831</name>
</gene>
<evidence type="ECO:0000313" key="2">
    <source>
        <dbReference type="EMBL" id="QGN15144.1"/>
    </source>
</evidence>
<proteinExistence type="predicted"/>
<evidence type="ECO:0000256" key="1">
    <source>
        <dbReference type="SAM" id="MobiDB-lite"/>
    </source>
</evidence>
<keyword evidence="3" id="KW-1185">Reference proteome</keyword>
<feature type="region of interest" description="Disordered" evidence="1">
    <location>
        <begin position="132"/>
        <end position="155"/>
    </location>
</feature>
<organism evidence="2 3">
    <name type="scientific">Kluyveromyces marxianus</name>
    <name type="common">Yeast</name>
    <name type="synonym">Candida kefyr</name>
    <dbReference type="NCBI Taxonomy" id="4911"/>
    <lineage>
        <taxon>Eukaryota</taxon>
        <taxon>Fungi</taxon>
        <taxon>Dikarya</taxon>
        <taxon>Ascomycota</taxon>
        <taxon>Saccharomycotina</taxon>
        <taxon>Saccharomycetes</taxon>
        <taxon>Saccharomycetales</taxon>
        <taxon>Saccharomycetaceae</taxon>
        <taxon>Kluyveromyces</taxon>
    </lineage>
</organism>
<dbReference type="EMBL" id="CP015056">
    <property type="protein sequence ID" value="QGN15144.1"/>
    <property type="molecule type" value="Genomic_DNA"/>
</dbReference>
<reference evidence="2 3" key="1">
    <citation type="submission" date="2016-03" db="EMBL/GenBank/DDBJ databases">
        <title>How can Kluyveromyces marxianus grow so fast - potential evolutionary course in Saccharomyces Complex revealed by comparative genomics.</title>
        <authorList>
            <person name="Mo W."/>
            <person name="Lu W."/>
            <person name="Yang X."/>
            <person name="Qi J."/>
            <person name="Lv H."/>
        </authorList>
    </citation>
    <scope>NUCLEOTIDE SEQUENCE [LARGE SCALE GENOMIC DNA]</scope>
    <source>
        <strain evidence="2 3">FIM1</strain>
    </source>
</reference>
<reference evidence="2 3" key="2">
    <citation type="submission" date="2019-11" db="EMBL/GenBank/DDBJ databases">
        <authorList>
            <person name="Lu H."/>
        </authorList>
    </citation>
    <scope>NUCLEOTIDE SEQUENCE [LARGE SCALE GENOMIC DNA]</scope>
    <source>
        <strain evidence="2 3">FIM1</strain>
    </source>
</reference>